<dbReference type="Proteomes" id="UP001386437">
    <property type="component" value="Unassembled WGS sequence"/>
</dbReference>
<accession>A0ABU8J345</accession>
<name>A0ABU8J345_9BURK</name>
<evidence type="ECO:0000313" key="2">
    <source>
        <dbReference type="Proteomes" id="UP001386437"/>
    </source>
</evidence>
<dbReference type="Pfam" id="PF01126">
    <property type="entry name" value="Heme_oxygenase"/>
    <property type="match status" value="1"/>
</dbReference>
<comment type="caution">
    <text evidence="1">The sequence shown here is derived from an EMBL/GenBank/DDBJ whole genome shotgun (WGS) entry which is preliminary data.</text>
</comment>
<dbReference type="Gene3D" id="1.20.910.10">
    <property type="entry name" value="Heme oxygenase-like"/>
    <property type="match status" value="1"/>
</dbReference>
<keyword evidence="2" id="KW-1185">Reference proteome</keyword>
<protein>
    <submittedName>
        <fullName evidence="1">Biliverdin-producing heme oxygenase</fullName>
    </submittedName>
</protein>
<dbReference type="CDD" id="cd19166">
    <property type="entry name" value="HemeO-bac"/>
    <property type="match status" value="1"/>
</dbReference>
<organism evidence="1 2">
    <name type="scientific">Paraburkholderia bengalensis</name>
    <dbReference type="NCBI Taxonomy" id="2747562"/>
    <lineage>
        <taxon>Bacteria</taxon>
        <taxon>Pseudomonadati</taxon>
        <taxon>Pseudomonadota</taxon>
        <taxon>Betaproteobacteria</taxon>
        <taxon>Burkholderiales</taxon>
        <taxon>Burkholderiaceae</taxon>
        <taxon>Paraburkholderia</taxon>
    </lineage>
</organism>
<dbReference type="RefSeq" id="WP_336601827.1">
    <property type="nucleotide sequence ID" value="NZ_JACFYJ010000099.1"/>
</dbReference>
<sequence length="211" mass="22836">MSLQSSSAVPDSLDVLAALREATGSRHARVDASMPLSNDNPTLDDYRLHLQLIAAWLAPLERWLARFDDGPQRALPAIVRMPLIERDLAESSLPRADGSATEPPAEAGQFADDDPAWRWGVCYVIEGSQLGGTVLYRQLRETLAPHPLRYLSGDGVPPGPRWKHFIEALRAQVDTPRDIARACEGAKAAFDALLALLPARAAAECAPGVIS</sequence>
<proteinExistence type="predicted"/>
<evidence type="ECO:0000313" key="1">
    <source>
        <dbReference type="EMBL" id="MEI6002182.1"/>
    </source>
</evidence>
<dbReference type="SUPFAM" id="SSF48613">
    <property type="entry name" value="Heme oxygenase-like"/>
    <property type="match status" value="1"/>
</dbReference>
<dbReference type="InterPro" id="IPR016084">
    <property type="entry name" value="Haem_Oase-like_multi-hlx"/>
</dbReference>
<dbReference type="InterPro" id="IPR016053">
    <property type="entry name" value="Haem_Oase-like"/>
</dbReference>
<dbReference type="EMBL" id="JACFYJ010000099">
    <property type="protein sequence ID" value="MEI6002182.1"/>
    <property type="molecule type" value="Genomic_DNA"/>
</dbReference>
<gene>
    <name evidence="1" type="ORF">H3V53_35150</name>
</gene>
<reference evidence="1 2" key="1">
    <citation type="journal article" date="2022" name="Arch. Microbiol.">
        <title>Paraburkholderia bengalensis sp. nov. isolated from roots of Oryza sativa, IR64.</title>
        <authorList>
            <person name="Nag P."/>
            <person name="Mondal N."/>
            <person name="Sarkar J."/>
            <person name="Das S."/>
        </authorList>
    </citation>
    <scope>NUCLEOTIDE SEQUENCE [LARGE SCALE GENOMIC DNA]</scope>
    <source>
        <strain evidence="1 2">IR64_4_BI</strain>
    </source>
</reference>